<dbReference type="OrthoDB" id="9776021at2"/>
<dbReference type="Proteomes" id="UP000219612">
    <property type="component" value="Unassembled WGS sequence"/>
</dbReference>
<sequence>MRPDPDLLQRWVVLEGVPAAEVGPRLGLSRASGYAWLSRYAISADGVFLAQERLVALWRAGRDSGLPPDAVRERLVTASVLVPDRSYFHVGAPDDPLPEALLRDWVLRDGYTVAQVAALTGTTHRQVRYRLARYRLSPGRPGPRPRLHGVLPPESLTRLYVHDGLSCPRIAERTGVSAESVRELLVRYGIERRPSGSRRAAGVTSKEKSRAARRRACELVERAAAARRVAQRLISSSGLLLRR</sequence>
<name>A0A285KS49_9ACTN</name>
<accession>A0A285KS49</accession>
<dbReference type="RefSeq" id="WP_097329301.1">
    <property type="nucleotide sequence ID" value="NZ_OBDY01000057.1"/>
</dbReference>
<gene>
    <name evidence="1" type="ORF">SAMN05421748_15718</name>
</gene>
<protein>
    <recommendedName>
        <fullName evidence="3">Homeodomain-like domain-containing protein</fullName>
    </recommendedName>
</protein>
<keyword evidence="2" id="KW-1185">Reference proteome</keyword>
<proteinExistence type="predicted"/>
<dbReference type="AlphaFoldDB" id="A0A285KS49"/>
<organism evidence="1 2">
    <name type="scientific">Paractinoplanes atraurantiacus</name>
    <dbReference type="NCBI Taxonomy" id="1036182"/>
    <lineage>
        <taxon>Bacteria</taxon>
        <taxon>Bacillati</taxon>
        <taxon>Actinomycetota</taxon>
        <taxon>Actinomycetes</taxon>
        <taxon>Micromonosporales</taxon>
        <taxon>Micromonosporaceae</taxon>
        <taxon>Paractinoplanes</taxon>
    </lineage>
</organism>
<evidence type="ECO:0008006" key="3">
    <source>
        <dbReference type="Google" id="ProtNLM"/>
    </source>
</evidence>
<dbReference type="EMBL" id="OBDY01000057">
    <property type="protein sequence ID" value="SNY75445.1"/>
    <property type="molecule type" value="Genomic_DNA"/>
</dbReference>
<dbReference type="Gene3D" id="1.10.10.60">
    <property type="entry name" value="Homeodomain-like"/>
    <property type="match status" value="1"/>
</dbReference>
<evidence type="ECO:0000313" key="2">
    <source>
        <dbReference type="Proteomes" id="UP000219612"/>
    </source>
</evidence>
<evidence type="ECO:0000313" key="1">
    <source>
        <dbReference type="EMBL" id="SNY75445.1"/>
    </source>
</evidence>
<reference evidence="1 2" key="1">
    <citation type="submission" date="2017-09" db="EMBL/GenBank/DDBJ databases">
        <authorList>
            <person name="Ehlers B."/>
            <person name="Leendertz F.H."/>
        </authorList>
    </citation>
    <scope>NUCLEOTIDE SEQUENCE [LARGE SCALE GENOMIC DNA]</scope>
    <source>
        <strain evidence="1 2">CGMCC 4.6857</strain>
    </source>
</reference>